<gene>
    <name evidence="6" type="ORF">F9817_17395</name>
</gene>
<dbReference type="Gene3D" id="3.40.50.720">
    <property type="entry name" value="NAD(P)-binding Rossmann-like Domain"/>
    <property type="match status" value="2"/>
</dbReference>
<evidence type="ECO:0000256" key="2">
    <source>
        <dbReference type="ARBA" id="ARBA00023027"/>
    </source>
</evidence>
<evidence type="ECO:0000313" key="6">
    <source>
        <dbReference type="EMBL" id="MZI94955.1"/>
    </source>
</evidence>
<reference evidence="6 7" key="1">
    <citation type="submission" date="2019-10" db="EMBL/GenBank/DDBJ databases">
        <title>Vibrio sp. nov. isolated from a shrimp pond.</title>
        <authorList>
            <person name="Gomez-Gil B."/>
            <person name="Enciso-Ibarra J."/>
            <person name="Enciso-Ibarra K."/>
            <person name="Bolan-Mejia C."/>
        </authorList>
    </citation>
    <scope>NUCLEOTIDE SEQUENCE [LARGE SCALE GENOMIC DNA]</scope>
    <source>
        <strain evidence="6 7">CAIM 722</strain>
    </source>
</reference>
<sequence length="308" mass="34971">MVILYNSMPKRGQHWQQRLKQDFPDVEFRLWPDHGDLNEVTGIVVWKVDTELLAQLPNLQVIFTVSAGIDQIPLDCIPESVQLIRMIDHDLEQQLTEYSCATALSIYRGFHLYREAQAHSSWKPHSVGPASEYRIGVMGLGQQGKAILRGLKPFGFALSGWARSQYSLEGVDCFAGNEHLPDFLNQLDILLCVLPLTEQTRDILNQTLFERLPQGAALINIGRGEHLVEQDLINALNEQHLSYAVLDVTREEPLPKEHPFWLHPKIMLTPHAAGLTRPESGYQSFIKNLQSYLNGEKAIGWVDRNKGY</sequence>
<dbReference type="EMBL" id="WEKT01000041">
    <property type="protein sequence ID" value="MZI94955.1"/>
    <property type="molecule type" value="Genomic_DNA"/>
</dbReference>
<dbReference type="AlphaFoldDB" id="A0A7X4LNC0"/>
<dbReference type="PANTHER" id="PTHR43333">
    <property type="entry name" value="2-HACID_DH_C DOMAIN-CONTAINING PROTEIN"/>
    <property type="match status" value="1"/>
</dbReference>
<dbReference type="CDD" id="cd12164">
    <property type="entry name" value="GDH_like_2"/>
    <property type="match status" value="1"/>
</dbReference>
<evidence type="ECO:0000259" key="4">
    <source>
        <dbReference type="Pfam" id="PF00389"/>
    </source>
</evidence>
<comment type="similarity">
    <text evidence="3">Belongs to the D-isomer specific 2-hydroxyacid dehydrogenase family.</text>
</comment>
<dbReference type="GO" id="GO:0016616">
    <property type="term" value="F:oxidoreductase activity, acting on the CH-OH group of donors, NAD or NADP as acceptor"/>
    <property type="evidence" value="ECO:0007669"/>
    <property type="project" value="InterPro"/>
</dbReference>
<proteinExistence type="inferred from homology"/>
<evidence type="ECO:0000259" key="5">
    <source>
        <dbReference type="Pfam" id="PF02826"/>
    </source>
</evidence>
<name>A0A7X4LNC0_9VIBR</name>
<comment type="caution">
    <text evidence="6">The sequence shown here is derived from an EMBL/GenBank/DDBJ whole genome shotgun (WGS) entry which is preliminary data.</text>
</comment>
<evidence type="ECO:0000313" key="7">
    <source>
        <dbReference type="Proteomes" id="UP000462621"/>
    </source>
</evidence>
<dbReference type="InterPro" id="IPR036291">
    <property type="entry name" value="NAD(P)-bd_dom_sf"/>
</dbReference>
<keyword evidence="1 3" id="KW-0560">Oxidoreductase</keyword>
<dbReference type="InterPro" id="IPR006140">
    <property type="entry name" value="D-isomer_DH_NAD-bd"/>
</dbReference>
<dbReference type="PANTHER" id="PTHR43333:SF1">
    <property type="entry name" value="D-ISOMER SPECIFIC 2-HYDROXYACID DEHYDROGENASE NAD-BINDING DOMAIN-CONTAINING PROTEIN"/>
    <property type="match status" value="1"/>
</dbReference>
<evidence type="ECO:0000256" key="3">
    <source>
        <dbReference type="RuleBase" id="RU003719"/>
    </source>
</evidence>
<keyword evidence="2" id="KW-0520">NAD</keyword>
<evidence type="ECO:0000256" key="1">
    <source>
        <dbReference type="ARBA" id="ARBA00023002"/>
    </source>
</evidence>
<dbReference type="Pfam" id="PF02826">
    <property type="entry name" value="2-Hacid_dh_C"/>
    <property type="match status" value="1"/>
</dbReference>
<dbReference type="GO" id="GO:0051287">
    <property type="term" value="F:NAD binding"/>
    <property type="evidence" value="ECO:0007669"/>
    <property type="project" value="InterPro"/>
</dbReference>
<protein>
    <submittedName>
        <fullName evidence="6">Glyoxylate/hydroxypyruvate reductase A</fullName>
    </submittedName>
</protein>
<dbReference type="SUPFAM" id="SSF51735">
    <property type="entry name" value="NAD(P)-binding Rossmann-fold domains"/>
    <property type="match status" value="1"/>
</dbReference>
<accession>A0A7X4LNC0</accession>
<dbReference type="Proteomes" id="UP000462621">
    <property type="component" value="Unassembled WGS sequence"/>
</dbReference>
<keyword evidence="7" id="KW-1185">Reference proteome</keyword>
<organism evidence="6 7">
    <name type="scientific">Vibrio eleionomae</name>
    <dbReference type="NCBI Taxonomy" id="2653505"/>
    <lineage>
        <taxon>Bacteria</taxon>
        <taxon>Pseudomonadati</taxon>
        <taxon>Pseudomonadota</taxon>
        <taxon>Gammaproteobacteria</taxon>
        <taxon>Vibrionales</taxon>
        <taxon>Vibrionaceae</taxon>
        <taxon>Vibrio</taxon>
    </lineage>
</organism>
<dbReference type="SUPFAM" id="SSF52283">
    <property type="entry name" value="Formate/glycerate dehydrogenase catalytic domain-like"/>
    <property type="match status" value="1"/>
</dbReference>
<feature type="domain" description="D-isomer specific 2-hydroxyacid dehydrogenase NAD-binding" evidence="5">
    <location>
        <begin position="101"/>
        <end position="273"/>
    </location>
</feature>
<dbReference type="Pfam" id="PF00389">
    <property type="entry name" value="2-Hacid_dh"/>
    <property type="match status" value="1"/>
</dbReference>
<dbReference type="RefSeq" id="WP_161157433.1">
    <property type="nucleotide sequence ID" value="NZ_WEKT01000041.1"/>
</dbReference>
<dbReference type="InterPro" id="IPR006139">
    <property type="entry name" value="D-isomer_2_OHA_DH_cat_dom"/>
</dbReference>
<keyword evidence="6" id="KW-0670">Pyruvate</keyword>
<feature type="domain" description="D-isomer specific 2-hydroxyacid dehydrogenase catalytic" evidence="4">
    <location>
        <begin position="37"/>
        <end position="79"/>
    </location>
</feature>